<dbReference type="PANTHER" id="PTHR37315:SF1">
    <property type="entry name" value="UPF0311 PROTEIN BLR7842"/>
    <property type="match status" value="1"/>
</dbReference>
<evidence type="ECO:0000256" key="1">
    <source>
        <dbReference type="HAMAP-Rule" id="MF_00775"/>
    </source>
</evidence>
<gene>
    <name evidence="2" type="ORF">F6B40_14135</name>
</gene>
<dbReference type="HAMAP" id="MF_00775">
    <property type="entry name" value="UPF0311"/>
    <property type="match status" value="1"/>
</dbReference>
<organism evidence="2 3">
    <name type="scientific">Microbacterium caowuchunii</name>
    <dbReference type="NCBI Taxonomy" id="2614638"/>
    <lineage>
        <taxon>Bacteria</taxon>
        <taxon>Bacillati</taxon>
        <taxon>Actinomycetota</taxon>
        <taxon>Actinomycetes</taxon>
        <taxon>Micrococcales</taxon>
        <taxon>Microbacteriaceae</taxon>
        <taxon>Microbacterium</taxon>
    </lineage>
</organism>
<dbReference type="EMBL" id="VYUY01000020">
    <property type="protein sequence ID" value="KAA9130367.1"/>
    <property type="molecule type" value="Genomic_DNA"/>
</dbReference>
<evidence type="ECO:0000313" key="2">
    <source>
        <dbReference type="EMBL" id="KAA9130367.1"/>
    </source>
</evidence>
<proteinExistence type="inferred from homology"/>
<dbReference type="Pfam" id="PF11578">
    <property type="entry name" value="DUF3237"/>
    <property type="match status" value="1"/>
</dbReference>
<protein>
    <recommendedName>
        <fullName evidence="1">UPF0311 protein F6B40_14135</fullName>
    </recommendedName>
</protein>
<dbReference type="InterPro" id="IPR020915">
    <property type="entry name" value="UPF0311"/>
</dbReference>
<comment type="caution">
    <text evidence="2">The sequence shown here is derived from an EMBL/GenBank/DDBJ whole genome shotgun (WGS) entry which is preliminary data.</text>
</comment>
<accession>A0A5N0T891</accession>
<comment type="similarity">
    <text evidence="1">Belongs to the UPF0311 family.</text>
</comment>
<dbReference type="Gene3D" id="2.40.160.20">
    <property type="match status" value="1"/>
</dbReference>
<dbReference type="Proteomes" id="UP000326838">
    <property type="component" value="Unassembled WGS sequence"/>
</dbReference>
<name>A0A5N0T891_9MICO</name>
<sequence length="158" mass="17125">MTTADHSLVVPALRLVSTVRVQVAEPMELGEGPDGRRRIVPILSGAATGELEGVVLPGGADFQVLRPDGVTELEARYAIETSDGTRIEIVNRGIRAGDPEDIAKLMAGQPVDPDRIYFRSVPALRAPAGEWEWVNRTLFVGRGIRRPDAVELTVFAVE</sequence>
<evidence type="ECO:0000313" key="3">
    <source>
        <dbReference type="Proteomes" id="UP000326838"/>
    </source>
</evidence>
<dbReference type="RefSeq" id="WP_150895161.1">
    <property type="nucleotide sequence ID" value="NZ_VYUY01000020.1"/>
</dbReference>
<dbReference type="AlphaFoldDB" id="A0A5N0T891"/>
<reference evidence="3" key="1">
    <citation type="submission" date="2019-09" db="EMBL/GenBank/DDBJ databases">
        <title>Mumia zhuanghuii sp. nov. isolated from the intestinal contents of plateau pika (Ochotona curzoniae) in the Qinghai-Tibet plateau of China.</title>
        <authorList>
            <person name="Tian Z."/>
        </authorList>
    </citation>
    <scope>NUCLEOTIDE SEQUENCE [LARGE SCALE GENOMIC DNA]</scope>
    <source>
        <strain evidence="3">L-033</strain>
    </source>
</reference>
<keyword evidence="3" id="KW-1185">Reference proteome</keyword>
<dbReference type="PANTHER" id="PTHR37315">
    <property type="entry name" value="UPF0311 PROTEIN BLR7842"/>
    <property type="match status" value="1"/>
</dbReference>